<name>A0AAV3RZF2_LITER</name>
<feature type="compositionally biased region" description="Basic and acidic residues" evidence="6">
    <location>
        <begin position="1"/>
        <end position="12"/>
    </location>
</feature>
<evidence type="ECO:0000313" key="8">
    <source>
        <dbReference type="EMBL" id="GAA0185809.1"/>
    </source>
</evidence>
<accession>A0AAV3RZF2</accession>
<evidence type="ECO:0000256" key="4">
    <source>
        <dbReference type="ARBA" id="ARBA00023163"/>
    </source>
</evidence>
<comment type="caution">
    <text evidence="8">The sequence shown here is derived from an EMBL/GenBank/DDBJ whole genome shotgun (WGS) entry which is preliminary data.</text>
</comment>
<protein>
    <recommendedName>
        <fullName evidence="7">WRKY domain-containing protein</fullName>
    </recommendedName>
</protein>
<dbReference type="GO" id="GO:0003700">
    <property type="term" value="F:DNA-binding transcription factor activity"/>
    <property type="evidence" value="ECO:0007669"/>
    <property type="project" value="InterPro"/>
</dbReference>
<dbReference type="SUPFAM" id="SSF118290">
    <property type="entry name" value="WRKY DNA-binding domain"/>
    <property type="match status" value="1"/>
</dbReference>
<feature type="domain" description="WRKY" evidence="7">
    <location>
        <begin position="80"/>
        <end position="99"/>
    </location>
</feature>
<dbReference type="InterPro" id="IPR044810">
    <property type="entry name" value="WRKY_plant"/>
</dbReference>
<dbReference type="PANTHER" id="PTHR32096">
    <property type="entry name" value="WRKY TRANSCRIPTION FACTOR 30-RELATED-RELATED"/>
    <property type="match status" value="1"/>
</dbReference>
<organism evidence="8 9">
    <name type="scientific">Lithospermum erythrorhizon</name>
    <name type="common">Purple gromwell</name>
    <name type="synonym">Lithospermum officinale var. erythrorhizon</name>
    <dbReference type="NCBI Taxonomy" id="34254"/>
    <lineage>
        <taxon>Eukaryota</taxon>
        <taxon>Viridiplantae</taxon>
        <taxon>Streptophyta</taxon>
        <taxon>Embryophyta</taxon>
        <taxon>Tracheophyta</taxon>
        <taxon>Spermatophyta</taxon>
        <taxon>Magnoliopsida</taxon>
        <taxon>eudicotyledons</taxon>
        <taxon>Gunneridae</taxon>
        <taxon>Pentapetalae</taxon>
        <taxon>asterids</taxon>
        <taxon>lamiids</taxon>
        <taxon>Boraginales</taxon>
        <taxon>Boraginaceae</taxon>
        <taxon>Boraginoideae</taxon>
        <taxon>Lithospermeae</taxon>
        <taxon>Lithospermum</taxon>
    </lineage>
</organism>
<dbReference type="PROSITE" id="PS50811">
    <property type="entry name" value="WRKY"/>
    <property type="match status" value="1"/>
</dbReference>
<comment type="subcellular location">
    <subcellularLocation>
        <location evidence="1">Nucleus</location>
    </subcellularLocation>
</comment>
<evidence type="ECO:0000256" key="3">
    <source>
        <dbReference type="ARBA" id="ARBA00023125"/>
    </source>
</evidence>
<dbReference type="InterPro" id="IPR003657">
    <property type="entry name" value="WRKY_dom"/>
</dbReference>
<dbReference type="InterPro" id="IPR036576">
    <property type="entry name" value="WRKY_dom_sf"/>
</dbReference>
<evidence type="ECO:0000259" key="7">
    <source>
        <dbReference type="PROSITE" id="PS50811"/>
    </source>
</evidence>
<feature type="region of interest" description="Disordered" evidence="6">
    <location>
        <begin position="1"/>
        <end position="99"/>
    </location>
</feature>
<evidence type="ECO:0000256" key="5">
    <source>
        <dbReference type="ARBA" id="ARBA00023242"/>
    </source>
</evidence>
<proteinExistence type="predicted"/>
<keyword evidence="5" id="KW-0539">Nucleus</keyword>
<keyword evidence="2" id="KW-0805">Transcription regulation</keyword>
<dbReference type="EMBL" id="BAABME010013091">
    <property type="protein sequence ID" value="GAA0185809.1"/>
    <property type="molecule type" value="Genomic_DNA"/>
</dbReference>
<keyword evidence="3" id="KW-0238">DNA-binding</keyword>
<dbReference type="GO" id="GO:0000976">
    <property type="term" value="F:transcription cis-regulatory region binding"/>
    <property type="evidence" value="ECO:0007669"/>
    <property type="project" value="TreeGrafter"/>
</dbReference>
<evidence type="ECO:0000313" key="9">
    <source>
        <dbReference type="Proteomes" id="UP001454036"/>
    </source>
</evidence>
<dbReference type="PANTHER" id="PTHR32096:SF18">
    <property type="entry name" value="DISEASE RESISTANCE PROTEIN RRS1B-RELATED"/>
    <property type="match status" value="1"/>
</dbReference>
<keyword evidence="9" id="KW-1185">Reference proteome</keyword>
<dbReference type="AlphaFoldDB" id="A0AAV3RZF2"/>
<dbReference type="Gene3D" id="2.20.25.80">
    <property type="entry name" value="WRKY domain"/>
    <property type="match status" value="1"/>
</dbReference>
<evidence type="ECO:0000256" key="6">
    <source>
        <dbReference type="SAM" id="MobiDB-lite"/>
    </source>
</evidence>
<dbReference type="Pfam" id="PF03106">
    <property type="entry name" value="WRKY"/>
    <property type="match status" value="1"/>
</dbReference>
<reference evidence="8 9" key="1">
    <citation type="submission" date="2024-01" db="EMBL/GenBank/DDBJ databases">
        <title>The complete chloroplast genome sequence of Lithospermum erythrorhizon: insights into the phylogenetic relationship among Boraginaceae species and the maternal lineages of purple gromwells.</title>
        <authorList>
            <person name="Okada T."/>
            <person name="Watanabe K."/>
        </authorList>
    </citation>
    <scope>NUCLEOTIDE SEQUENCE [LARGE SCALE GENOMIC DNA]</scope>
</reference>
<dbReference type="GO" id="GO:0005634">
    <property type="term" value="C:nucleus"/>
    <property type="evidence" value="ECO:0007669"/>
    <property type="project" value="UniProtKB-SubCell"/>
</dbReference>
<dbReference type="Proteomes" id="UP001454036">
    <property type="component" value="Unassembled WGS sequence"/>
</dbReference>
<evidence type="ECO:0000256" key="2">
    <source>
        <dbReference type="ARBA" id="ARBA00023015"/>
    </source>
</evidence>
<gene>
    <name evidence="8" type="ORF">LIER_33097</name>
</gene>
<keyword evidence="4" id="KW-0804">Transcription</keyword>
<evidence type="ECO:0000256" key="1">
    <source>
        <dbReference type="ARBA" id="ARBA00004123"/>
    </source>
</evidence>
<sequence length="99" mass="11103">MEGDELVHKDLISQDQEDSTSTPENVLVEDSTFSSDEANDEPTMPPPKKSRRGEKTKVVLVKIGGDGSPRSKMEVYPPPDSWSWRKYGQKPIKGSPYPR</sequence>